<accession>E2C2K3</accession>
<keyword evidence="9" id="KW-1185">Reference proteome</keyword>
<evidence type="ECO:0000256" key="5">
    <source>
        <dbReference type="ARBA" id="ARBA00023136"/>
    </source>
</evidence>
<evidence type="ECO:0000313" key="9">
    <source>
        <dbReference type="Proteomes" id="UP000008237"/>
    </source>
</evidence>
<dbReference type="OMA" id="FWIDIIC"/>
<keyword evidence="3 6" id="KW-0812">Transmembrane</keyword>
<reference evidence="8 9" key="1">
    <citation type="journal article" date="2010" name="Science">
        <title>Genomic comparison of the ants Camponotus floridanus and Harpegnathos saltator.</title>
        <authorList>
            <person name="Bonasio R."/>
            <person name="Zhang G."/>
            <person name="Ye C."/>
            <person name="Mutti N.S."/>
            <person name="Fang X."/>
            <person name="Qin N."/>
            <person name="Donahue G."/>
            <person name="Yang P."/>
            <person name="Li Q."/>
            <person name="Li C."/>
            <person name="Zhang P."/>
            <person name="Huang Z."/>
            <person name="Berger S.L."/>
            <person name="Reinberg D."/>
            <person name="Wang J."/>
            <person name="Liebig J."/>
        </authorList>
    </citation>
    <scope>NUCLEOTIDE SEQUENCE [LARGE SCALE GENOMIC DNA]</scope>
    <source>
        <strain evidence="8 9">R22 G/1</strain>
    </source>
</reference>
<dbReference type="Proteomes" id="UP000008237">
    <property type="component" value="Unassembled WGS sequence"/>
</dbReference>
<dbReference type="GO" id="GO:0140359">
    <property type="term" value="F:ABC-type transporter activity"/>
    <property type="evidence" value="ECO:0007669"/>
    <property type="project" value="InterPro"/>
</dbReference>
<evidence type="ECO:0000256" key="6">
    <source>
        <dbReference type="SAM" id="Phobius"/>
    </source>
</evidence>
<dbReference type="Pfam" id="PF01061">
    <property type="entry name" value="ABC2_membrane"/>
    <property type="match status" value="1"/>
</dbReference>
<evidence type="ECO:0000256" key="3">
    <source>
        <dbReference type="ARBA" id="ARBA00022692"/>
    </source>
</evidence>
<evidence type="ECO:0000256" key="1">
    <source>
        <dbReference type="ARBA" id="ARBA00004141"/>
    </source>
</evidence>
<sequence>MALSVGPPVIIPFMLFGGFFLNTASVPSYFEWFSYLSWFRYGNEALLINQWAEVDTIQCTRSNTTCPRSGRTVLQTYNFKVDDFWIDIICLFSLIAAFRLLAFLALLSKTRRSK</sequence>
<dbReference type="STRING" id="610380.E2C2K3"/>
<protein>
    <submittedName>
        <fullName evidence="8">Protein white</fullName>
    </submittedName>
</protein>
<evidence type="ECO:0000313" key="8">
    <source>
        <dbReference type="EMBL" id="EFN77859.1"/>
    </source>
</evidence>
<feature type="transmembrane region" description="Helical" evidence="6">
    <location>
        <begin position="84"/>
        <end position="107"/>
    </location>
</feature>
<keyword evidence="4 6" id="KW-1133">Transmembrane helix</keyword>
<comment type="subcellular location">
    <subcellularLocation>
        <location evidence="1">Membrane</location>
        <topology evidence="1">Multi-pass membrane protein</topology>
    </subcellularLocation>
</comment>
<dbReference type="InParanoid" id="E2C2K3"/>
<dbReference type="GO" id="GO:0030659">
    <property type="term" value="C:cytoplasmic vesicle membrane"/>
    <property type="evidence" value="ECO:0007669"/>
    <property type="project" value="TreeGrafter"/>
</dbReference>
<name>E2C2K3_HARSA</name>
<evidence type="ECO:0000256" key="4">
    <source>
        <dbReference type="ARBA" id="ARBA00022989"/>
    </source>
</evidence>
<gene>
    <name evidence="8" type="ORF">EAI_11768</name>
</gene>
<proteinExistence type="predicted"/>
<dbReference type="InterPro" id="IPR013525">
    <property type="entry name" value="ABC2_TM"/>
</dbReference>
<keyword evidence="2" id="KW-0813">Transport</keyword>
<dbReference type="PANTHER" id="PTHR48041">
    <property type="entry name" value="ABC TRANSPORTER G FAMILY MEMBER 28"/>
    <property type="match status" value="1"/>
</dbReference>
<evidence type="ECO:0000259" key="7">
    <source>
        <dbReference type="Pfam" id="PF01061"/>
    </source>
</evidence>
<dbReference type="OrthoDB" id="66620at2759"/>
<dbReference type="GO" id="GO:0005886">
    <property type="term" value="C:plasma membrane"/>
    <property type="evidence" value="ECO:0007669"/>
    <property type="project" value="TreeGrafter"/>
</dbReference>
<evidence type="ECO:0000256" key="2">
    <source>
        <dbReference type="ARBA" id="ARBA00022448"/>
    </source>
</evidence>
<feature type="transmembrane region" description="Helical" evidence="6">
    <location>
        <begin position="9"/>
        <end position="30"/>
    </location>
</feature>
<dbReference type="PANTHER" id="PTHR48041:SF129">
    <property type="entry name" value="PROTEIN WHITE"/>
    <property type="match status" value="1"/>
</dbReference>
<dbReference type="EMBL" id="GL452135">
    <property type="protein sequence ID" value="EFN77859.1"/>
    <property type="molecule type" value="Genomic_DNA"/>
</dbReference>
<organism evidence="9">
    <name type="scientific">Harpegnathos saltator</name>
    <name type="common">Jerdon's jumping ant</name>
    <dbReference type="NCBI Taxonomy" id="610380"/>
    <lineage>
        <taxon>Eukaryota</taxon>
        <taxon>Metazoa</taxon>
        <taxon>Ecdysozoa</taxon>
        <taxon>Arthropoda</taxon>
        <taxon>Hexapoda</taxon>
        <taxon>Insecta</taxon>
        <taxon>Pterygota</taxon>
        <taxon>Neoptera</taxon>
        <taxon>Endopterygota</taxon>
        <taxon>Hymenoptera</taxon>
        <taxon>Apocrita</taxon>
        <taxon>Aculeata</taxon>
        <taxon>Formicoidea</taxon>
        <taxon>Formicidae</taxon>
        <taxon>Ponerinae</taxon>
        <taxon>Ponerini</taxon>
        <taxon>Harpegnathos</taxon>
    </lineage>
</organism>
<feature type="domain" description="ABC-2 type transporter transmembrane" evidence="7">
    <location>
        <begin position="2"/>
        <end position="51"/>
    </location>
</feature>
<dbReference type="AlphaFoldDB" id="E2C2K3"/>
<dbReference type="InterPro" id="IPR050352">
    <property type="entry name" value="ABCG_transporters"/>
</dbReference>
<keyword evidence="5 6" id="KW-0472">Membrane</keyword>